<reference evidence="1" key="1">
    <citation type="submission" date="2022-04" db="EMBL/GenBank/DDBJ databases">
        <title>A functionally conserved STORR gene fusion in Papaver species that diverged 16.8 million years ago.</title>
        <authorList>
            <person name="Catania T."/>
        </authorList>
    </citation>
    <scope>NUCLEOTIDE SEQUENCE</scope>
    <source>
        <strain evidence="1">S-188037</strain>
    </source>
</reference>
<proteinExistence type="predicted"/>
<keyword evidence="2" id="KW-1185">Reference proteome</keyword>
<comment type="caution">
    <text evidence="1">The sequence shown here is derived from an EMBL/GenBank/DDBJ whole genome shotgun (WGS) entry which is preliminary data.</text>
</comment>
<dbReference type="EMBL" id="JAJJMB010008071">
    <property type="protein sequence ID" value="KAI3926266.1"/>
    <property type="molecule type" value="Genomic_DNA"/>
</dbReference>
<name>A0AAD4SWJ0_9MAGN</name>
<dbReference type="AlphaFoldDB" id="A0AAD4SWJ0"/>
<evidence type="ECO:0000313" key="1">
    <source>
        <dbReference type="EMBL" id="KAI3926266.1"/>
    </source>
</evidence>
<gene>
    <name evidence="1" type="ORF">MKW98_028402</name>
</gene>
<sequence>MTEDVKDLKPLSDPVLIKGSWLRMRFKVTDIDSNGFMAENEIQGWRWFWCCDDGFRLSGSFLCYPKRIPLTLEVLCVIVKVFQSLPDPD</sequence>
<accession>A0AAD4SWJ0</accession>
<protein>
    <submittedName>
        <fullName evidence="1">Uncharacterized protein</fullName>
    </submittedName>
</protein>
<organism evidence="1 2">
    <name type="scientific">Papaver atlanticum</name>
    <dbReference type="NCBI Taxonomy" id="357466"/>
    <lineage>
        <taxon>Eukaryota</taxon>
        <taxon>Viridiplantae</taxon>
        <taxon>Streptophyta</taxon>
        <taxon>Embryophyta</taxon>
        <taxon>Tracheophyta</taxon>
        <taxon>Spermatophyta</taxon>
        <taxon>Magnoliopsida</taxon>
        <taxon>Ranunculales</taxon>
        <taxon>Papaveraceae</taxon>
        <taxon>Papaveroideae</taxon>
        <taxon>Papaver</taxon>
    </lineage>
</organism>
<evidence type="ECO:0000313" key="2">
    <source>
        <dbReference type="Proteomes" id="UP001202328"/>
    </source>
</evidence>
<dbReference type="Proteomes" id="UP001202328">
    <property type="component" value="Unassembled WGS sequence"/>
</dbReference>